<evidence type="ECO:0000313" key="3">
    <source>
        <dbReference type="Proteomes" id="UP000274346"/>
    </source>
</evidence>
<keyword evidence="1" id="KW-0472">Membrane</keyword>
<protein>
    <submittedName>
        <fullName evidence="2">Putative transporter</fullName>
    </submittedName>
</protein>
<proteinExistence type="predicted"/>
<dbReference type="EMBL" id="LR131271">
    <property type="protein sequence ID" value="VDR27164.1"/>
    <property type="molecule type" value="Genomic_DNA"/>
</dbReference>
<reference evidence="2 3" key="1">
    <citation type="submission" date="2018-12" db="EMBL/GenBank/DDBJ databases">
        <authorList>
            <consortium name="Pathogen Informatics"/>
        </authorList>
    </citation>
    <scope>NUCLEOTIDE SEQUENCE [LARGE SCALE GENOMIC DNA]</scope>
    <source>
        <strain evidence="2 3">NCTC13098</strain>
    </source>
</reference>
<evidence type="ECO:0000256" key="1">
    <source>
        <dbReference type="SAM" id="Phobius"/>
    </source>
</evidence>
<feature type="transmembrane region" description="Helical" evidence="1">
    <location>
        <begin position="30"/>
        <end position="47"/>
    </location>
</feature>
<keyword evidence="1" id="KW-0812">Transmembrane</keyword>
<dbReference type="Proteomes" id="UP000274346">
    <property type="component" value="Chromosome"/>
</dbReference>
<keyword evidence="1" id="KW-1133">Transmembrane helix</keyword>
<sequence length="48" mass="5264">MKASYFSAQSLGWLGAAFNPMITGAILTHMPHWSLFVVLMVAIIAAWL</sequence>
<name>A0A3P8IYI4_RAOTE</name>
<organism evidence="2 3">
    <name type="scientific">Raoultella terrigena</name>
    <name type="common">Klebsiella terrigena</name>
    <dbReference type="NCBI Taxonomy" id="577"/>
    <lineage>
        <taxon>Bacteria</taxon>
        <taxon>Pseudomonadati</taxon>
        <taxon>Pseudomonadota</taxon>
        <taxon>Gammaproteobacteria</taxon>
        <taxon>Enterobacterales</taxon>
        <taxon>Enterobacteriaceae</taxon>
        <taxon>Klebsiella/Raoultella group</taxon>
        <taxon>Raoultella</taxon>
    </lineage>
</organism>
<accession>A0A3P8IYI4</accession>
<dbReference type="AlphaFoldDB" id="A0A3P8IYI4"/>
<gene>
    <name evidence="2" type="ORF">NCTC13098_03530</name>
</gene>
<dbReference type="KEGG" id="rtg:NCTC13098_03530"/>
<evidence type="ECO:0000313" key="2">
    <source>
        <dbReference type="EMBL" id="VDR27164.1"/>
    </source>
</evidence>